<name>A0A2S7KQH4_9FLAO</name>
<feature type="chain" id="PRO_5015392159" description="DUF4369 domain-containing protein" evidence="1">
    <location>
        <begin position="21"/>
        <end position="156"/>
    </location>
</feature>
<evidence type="ECO:0008006" key="4">
    <source>
        <dbReference type="Google" id="ProtNLM"/>
    </source>
</evidence>
<dbReference type="EMBL" id="MQUB01000001">
    <property type="protein sequence ID" value="PQB04838.1"/>
    <property type="molecule type" value="Genomic_DNA"/>
</dbReference>
<dbReference type="RefSeq" id="WP_104812768.1">
    <property type="nucleotide sequence ID" value="NZ_MQUB01000001.1"/>
</dbReference>
<organism evidence="2 3">
    <name type="scientific">Aureitalea marina</name>
    <dbReference type="NCBI Taxonomy" id="930804"/>
    <lineage>
        <taxon>Bacteria</taxon>
        <taxon>Pseudomonadati</taxon>
        <taxon>Bacteroidota</taxon>
        <taxon>Flavobacteriia</taxon>
        <taxon>Flavobacteriales</taxon>
        <taxon>Flavobacteriaceae</taxon>
        <taxon>Aureitalea</taxon>
    </lineage>
</organism>
<proteinExistence type="predicted"/>
<evidence type="ECO:0000313" key="3">
    <source>
        <dbReference type="Proteomes" id="UP000239800"/>
    </source>
</evidence>
<comment type="caution">
    <text evidence="2">The sequence shown here is derived from an EMBL/GenBank/DDBJ whole genome shotgun (WGS) entry which is preliminary data.</text>
</comment>
<evidence type="ECO:0000313" key="2">
    <source>
        <dbReference type="EMBL" id="PQB04838.1"/>
    </source>
</evidence>
<keyword evidence="3" id="KW-1185">Reference proteome</keyword>
<keyword evidence="1" id="KW-0732">Signal</keyword>
<reference evidence="2 3" key="1">
    <citation type="submission" date="2016-11" db="EMBL/GenBank/DDBJ databases">
        <title>Trade-off between light-utilization and light-protection in marine flavobacteria.</title>
        <authorList>
            <person name="Kumagai Y."/>
        </authorList>
    </citation>
    <scope>NUCLEOTIDE SEQUENCE [LARGE SCALE GENOMIC DNA]</scope>
    <source>
        <strain evidence="2 3">NBRC 107741</strain>
    </source>
</reference>
<feature type="signal peptide" evidence="1">
    <location>
        <begin position="1"/>
        <end position="20"/>
    </location>
</feature>
<dbReference type="AlphaFoldDB" id="A0A2S7KQH4"/>
<dbReference type="OrthoDB" id="9808753at2"/>
<protein>
    <recommendedName>
        <fullName evidence="4">DUF4369 domain-containing protein</fullName>
    </recommendedName>
</protein>
<sequence>MKNALLIVTALLLSGQIVHAQKTKVLVERNGKVGIGTNQPDELLTVKGVIHTREVKVDMKGALAPDYVFESYFDGESELNPNYQLMELSELRTYLEEKKHLPGLPSAANMQQEGIMLRAMNLKLLEKIEELTIYTLQQQETIDQLNLRLKKVENNQ</sequence>
<accession>A0A2S7KQH4</accession>
<gene>
    <name evidence="2" type="ORF">BST85_07980</name>
</gene>
<dbReference type="Proteomes" id="UP000239800">
    <property type="component" value="Unassembled WGS sequence"/>
</dbReference>
<evidence type="ECO:0000256" key="1">
    <source>
        <dbReference type="SAM" id="SignalP"/>
    </source>
</evidence>